<dbReference type="EMBL" id="SOCP01000011">
    <property type="protein sequence ID" value="TDV46155.1"/>
    <property type="molecule type" value="Genomic_DNA"/>
</dbReference>
<comment type="caution">
    <text evidence="2">The sequence shown here is derived from an EMBL/GenBank/DDBJ whole genome shotgun (WGS) entry which is preliminary data.</text>
</comment>
<dbReference type="AlphaFoldDB" id="A0A4R7VB11"/>
<protein>
    <recommendedName>
        <fullName evidence="1">DUF5753 domain-containing protein</fullName>
    </recommendedName>
</protein>
<dbReference type="InterPro" id="IPR043917">
    <property type="entry name" value="DUF5753"/>
</dbReference>
<dbReference type="Proteomes" id="UP000294927">
    <property type="component" value="Unassembled WGS sequence"/>
</dbReference>
<evidence type="ECO:0000313" key="2">
    <source>
        <dbReference type="EMBL" id="TDV46155.1"/>
    </source>
</evidence>
<evidence type="ECO:0000259" key="1">
    <source>
        <dbReference type="Pfam" id="PF19054"/>
    </source>
</evidence>
<sequence length="33" mass="3788">MERSWLLQLRHLVEVAELPSVTLQVLPDEASPM</sequence>
<gene>
    <name evidence="2" type="ORF">CLV71_111113</name>
</gene>
<feature type="domain" description="DUF5753" evidence="1">
    <location>
        <begin position="6"/>
        <end position="31"/>
    </location>
</feature>
<proteinExistence type="predicted"/>
<keyword evidence="3" id="KW-1185">Reference proteome</keyword>
<evidence type="ECO:0000313" key="3">
    <source>
        <dbReference type="Proteomes" id="UP000294927"/>
    </source>
</evidence>
<accession>A0A4R7VB11</accession>
<reference evidence="2 3" key="1">
    <citation type="submission" date="2019-03" db="EMBL/GenBank/DDBJ databases">
        <title>Genomic Encyclopedia of Archaeal and Bacterial Type Strains, Phase II (KMG-II): from individual species to whole genera.</title>
        <authorList>
            <person name="Goeker M."/>
        </authorList>
    </citation>
    <scope>NUCLEOTIDE SEQUENCE [LARGE SCALE GENOMIC DNA]</scope>
    <source>
        <strain evidence="2 3">DSM 45499</strain>
    </source>
</reference>
<name>A0A4R7VB11_9PSEU</name>
<organism evidence="2 3">
    <name type="scientific">Actinophytocola oryzae</name>
    <dbReference type="NCBI Taxonomy" id="502181"/>
    <lineage>
        <taxon>Bacteria</taxon>
        <taxon>Bacillati</taxon>
        <taxon>Actinomycetota</taxon>
        <taxon>Actinomycetes</taxon>
        <taxon>Pseudonocardiales</taxon>
        <taxon>Pseudonocardiaceae</taxon>
    </lineage>
</organism>
<dbReference type="Pfam" id="PF19054">
    <property type="entry name" value="DUF5753"/>
    <property type="match status" value="1"/>
</dbReference>